<dbReference type="EMBL" id="CAJVRM010000057">
    <property type="protein sequence ID" value="CAG8972934.1"/>
    <property type="molecule type" value="Genomic_DNA"/>
</dbReference>
<keyword evidence="4" id="KW-1185">Reference proteome</keyword>
<evidence type="ECO:0000259" key="1">
    <source>
        <dbReference type="Pfam" id="PF00501"/>
    </source>
</evidence>
<dbReference type="GO" id="GO:0019748">
    <property type="term" value="P:secondary metabolic process"/>
    <property type="evidence" value="ECO:0007669"/>
    <property type="project" value="TreeGrafter"/>
</dbReference>
<feature type="domain" description="AMP-dependent synthetase/ligase" evidence="1">
    <location>
        <begin position="28"/>
        <end position="395"/>
    </location>
</feature>
<dbReference type="SUPFAM" id="SSF56801">
    <property type="entry name" value="Acetyl-CoA synthetase-like"/>
    <property type="match status" value="1"/>
</dbReference>
<dbReference type="InterPro" id="IPR045851">
    <property type="entry name" value="AMP-bd_C_sf"/>
</dbReference>
<dbReference type="Pfam" id="PF13193">
    <property type="entry name" value="AMP-binding_C"/>
    <property type="match status" value="1"/>
</dbReference>
<protein>
    <recommendedName>
        <fullName evidence="5">Acetyl-CoA synthetase-like protein</fullName>
    </recommendedName>
</protein>
<feature type="domain" description="AMP-binding enzyme C-terminal" evidence="2">
    <location>
        <begin position="448"/>
        <end position="505"/>
    </location>
</feature>
<dbReference type="InterPro" id="IPR042099">
    <property type="entry name" value="ANL_N_sf"/>
</dbReference>
<accession>A0A9N9LCY0</accession>
<evidence type="ECO:0000313" key="4">
    <source>
        <dbReference type="Proteomes" id="UP000701801"/>
    </source>
</evidence>
<proteinExistence type="predicted"/>
<dbReference type="OrthoDB" id="6509636at2759"/>
<evidence type="ECO:0000313" key="3">
    <source>
        <dbReference type="EMBL" id="CAG8972934.1"/>
    </source>
</evidence>
<dbReference type="Proteomes" id="UP000701801">
    <property type="component" value="Unassembled WGS sequence"/>
</dbReference>
<organism evidence="3 4">
    <name type="scientific">Hymenoscyphus albidus</name>
    <dbReference type="NCBI Taxonomy" id="595503"/>
    <lineage>
        <taxon>Eukaryota</taxon>
        <taxon>Fungi</taxon>
        <taxon>Dikarya</taxon>
        <taxon>Ascomycota</taxon>
        <taxon>Pezizomycotina</taxon>
        <taxon>Leotiomycetes</taxon>
        <taxon>Helotiales</taxon>
        <taxon>Helotiaceae</taxon>
        <taxon>Hymenoscyphus</taxon>
    </lineage>
</organism>
<dbReference type="Gene3D" id="3.30.300.30">
    <property type="match status" value="1"/>
</dbReference>
<name>A0A9N9LCY0_9HELO</name>
<sequence length="509" mass="56806">MVFFPLTHQIPIPNKDIISWIFDDPKYYQDEPMYIDAQTPSHSISLSQARILVKKLIAGFHSAGLQKGDCVCIHSFNDIHYPILVLGIIAAGGVFTGTNPSYTPFELTHHIQTADVRFVVTQPEMVGSVLEVAGTCKIGKERIWVFDVLGEEVPDGLRSWRSLLGVGERGWEGFDDEVMAGDVVAARLFSSGTTGFPKAVDISHRNLVAQHVLTQEINKKPWKQIRLFCLPMFHVAAVPIIHTSVLKAGAPAVIMLRFDLAQYLEATDRFAITEWYMVPPMVIAIVMSPLAKNYSLRSVRNVSIGAAPLSRESQRALKGLLDERAIVTHTLKTTIQRASVASYQIPKQNHKLIDDNGNEITTYDTPGERKPPSLFTTTPNQAPVYIRGPTVIKSYYKNAHATSQTLTPTSSLATGDIVYCSSTSQEWYHIDRKKELIKVRGFQVAPPEIESVLLSHPGILDAAVIGVKIRGEECPRAYVVRRPGRQWEALGEKEVRRWCEVRLARLGRF</sequence>
<evidence type="ECO:0000259" key="2">
    <source>
        <dbReference type="Pfam" id="PF13193"/>
    </source>
</evidence>
<evidence type="ECO:0008006" key="5">
    <source>
        <dbReference type="Google" id="ProtNLM"/>
    </source>
</evidence>
<comment type="caution">
    <text evidence="3">The sequence shown here is derived from an EMBL/GenBank/DDBJ whole genome shotgun (WGS) entry which is preliminary data.</text>
</comment>
<dbReference type="InterPro" id="IPR000873">
    <property type="entry name" value="AMP-dep_synth/lig_dom"/>
</dbReference>
<dbReference type="PANTHER" id="PTHR24096:SF265">
    <property type="entry name" value="ENZYME, PUTATIVE (AFU_ORTHOLOGUE AFUA_5G14270)-RELATED"/>
    <property type="match status" value="1"/>
</dbReference>
<dbReference type="InterPro" id="IPR025110">
    <property type="entry name" value="AMP-bd_C"/>
</dbReference>
<dbReference type="Pfam" id="PF00501">
    <property type="entry name" value="AMP-binding"/>
    <property type="match status" value="1"/>
</dbReference>
<reference evidence="3" key="1">
    <citation type="submission" date="2021-07" db="EMBL/GenBank/DDBJ databases">
        <authorList>
            <person name="Durling M."/>
        </authorList>
    </citation>
    <scope>NUCLEOTIDE SEQUENCE</scope>
</reference>
<gene>
    <name evidence="3" type="ORF">HYALB_00001354</name>
</gene>
<dbReference type="GO" id="GO:0016405">
    <property type="term" value="F:CoA-ligase activity"/>
    <property type="evidence" value="ECO:0007669"/>
    <property type="project" value="TreeGrafter"/>
</dbReference>
<dbReference type="Gene3D" id="3.40.50.12780">
    <property type="entry name" value="N-terminal domain of ligase-like"/>
    <property type="match status" value="1"/>
</dbReference>
<dbReference type="PANTHER" id="PTHR24096">
    <property type="entry name" value="LONG-CHAIN-FATTY-ACID--COA LIGASE"/>
    <property type="match status" value="1"/>
</dbReference>
<dbReference type="AlphaFoldDB" id="A0A9N9LCY0"/>